<dbReference type="EMBL" id="QMIF01000010">
    <property type="protein sequence ID" value="TVM32565.1"/>
    <property type="molecule type" value="Genomic_DNA"/>
</dbReference>
<sequence length="66" mass="7146">MIGKDGDSYQAALEGIVKGWRVRDGERKGCGVSTLAGGKWLVEIISVQLFHSDSDELIRKISLGKA</sequence>
<protein>
    <submittedName>
        <fullName evidence="1">Uncharacterized protein</fullName>
    </submittedName>
</protein>
<evidence type="ECO:0000313" key="2">
    <source>
        <dbReference type="Proteomes" id="UP000434052"/>
    </source>
</evidence>
<accession>A0A6P1ZDP2</accession>
<gene>
    <name evidence="1" type="ORF">DQK91_14930</name>
</gene>
<proteinExistence type="predicted"/>
<organism evidence="1 2">
    <name type="scientific">Oceanidesulfovibrio marinus</name>
    <dbReference type="NCBI Taxonomy" id="370038"/>
    <lineage>
        <taxon>Bacteria</taxon>
        <taxon>Pseudomonadati</taxon>
        <taxon>Thermodesulfobacteriota</taxon>
        <taxon>Desulfovibrionia</taxon>
        <taxon>Desulfovibrionales</taxon>
        <taxon>Desulfovibrionaceae</taxon>
        <taxon>Oceanidesulfovibrio</taxon>
    </lineage>
</organism>
<name>A0A6P1ZDP2_9BACT</name>
<dbReference type="AlphaFoldDB" id="A0A6P1ZDP2"/>
<dbReference type="Proteomes" id="UP000434052">
    <property type="component" value="Unassembled WGS sequence"/>
</dbReference>
<evidence type="ECO:0000313" key="1">
    <source>
        <dbReference type="EMBL" id="TVM32565.1"/>
    </source>
</evidence>
<comment type="caution">
    <text evidence="1">The sequence shown here is derived from an EMBL/GenBank/DDBJ whole genome shotgun (WGS) entry which is preliminary data.</text>
</comment>
<reference evidence="1 2" key="1">
    <citation type="submission" date="2018-06" db="EMBL/GenBank/DDBJ databases">
        <title>Complete genome of Desulfovibrio marinus P48SEP.</title>
        <authorList>
            <person name="Crispim J.S."/>
            <person name="Vidigal P.M.P."/>
            <person name="Silva L.C.F."/>
            <person name="Araujo L.C."/>
            <person name="Laguardia C.N."/>
            <person name="Dias R.S."/>
            <person name="Sousa M.P."/>
            <person name="Paula S.O."/>
            <person name="Silva C."/>
        </authorList>
    </citation>
    <scope>NUCLEOTIDE SEQUENCE [LARGE SCALE GENOMIC DNA]</scope>
    <source>
        <strain evidence="1 2">P48SEP</strain>
    </source>
</reference>